<proteinExistence type="predicted"/>
<protein>
    <submittedName>
        <fullName evidence="2">TH1 domain-containing protein</fullName>
    </submittedName>
</protein>
<evidence type="ECO:0000313" key="2">
    <source>
        <dbReference type="WBParaSite" id="snap_masked-unitig_32568-processed-gene-0.0-mRNA-1"/>
    </source>
</evidence>
<sequence length="189" mass="21266">IKLTDVDQQLYRNFNLTVSERWQLEVADTVFEAVNLEEDKIEARRTKWPIESSADVALRARRLATPPRQAPTVSLRAKYSALASQKRYLRLFPNRLEMHCKPGLQRKPAVELLAMFDIREVSREFQKFGKHENCILISLKTDQRVYLTCTAHRWYGADTMDVASALHSSAPGSAHLSAPAAAAAESAAA</sequence>
<keyword evidence="1" id="KW-1185">Reference proteome</keyword>
<dbReference type="AlphaFoldDB" id="A0A1I8JQ96"/>
<dbReference type="Gene3D" id="1.10.287.1270">
    <property type="match status" value="1"/>
</dbReference>
<dbReference type="Proteomes" id="UP000095280">
    <property type="component" value="Unplaced"/>
</dbReference>
<dbReference type="WBParaSite" id="snap_masked-unitig_32568-processed-gene-0.0-mRNA-1">
    <property type="protein sequence ID" value="snap_masked-unitig_32568-processed-gene-0.0-mRNA-1"/>
    <property type="gene ID" value="snap_masked-unitig_32568-processed-gene-0.0"/>
</dbReference>
<accession>A0A1I8JQ96</accession>
<name>A0A1I8JQ96_9PLAT</name>
<organism evidence="1 2">
    <name type="scientific">Macrostomum lignano</name>
    <dbReference type="NCBI Taxonomy" id="282301"/>
    <lineage>
        <taxon>Eukaryota</taxon>
        <taxon>Metazoa</taxon>
        <taxon>Spiralia</taxon>
        <taxon>Lophotrochozoa</taxon>
        <taxon>Platyhelminthes</taxon>
        <taxon>Rhabditophora</taxon>
        <taxon>Macrostomorpha</taxon>
        <taxon>Macrostomida</taxon>
        <taxon>Macrostomidae</taxon>
        <taxon>Macrostomum</taxon>
    </lineage>
</organism>
<evidence type="ECO:0000313" key="1">
    <source>
        <dbReference type="Proteomes" id="UP000095280"/>
    </source>
</evidence>
<reference evidence="2" key="1">
    <citation type="submission" date="2016-11" db="UniProtKB">
        <authorList>
            <consortium name="WormBaseParasite"/>
        </authorList>
    </citation>
    <scope>IDENTIFICATION</scope>
</reference>